<proteinExistence type="predicted"/>
<organism evidence="2 3">
    <name type="scientific">Oryza sativa subsp. indica</name>
    <name type="common">Rice</name>
    <dbReference type="NCBI Taxonomy" id="39946"/>
    <lineage>
        <taxon>Eukaryota</taxon>
        <taxon>Viridiplantae</taxon>
        <taxon>Streptophyta</taxon>
        <taxon>Embryophyta</taxon>
        <taxon>Tracheophyta</taxon>
        <taxon>Spermatophyta</taxon>
        <taxon>Magnoliopsida</taxon>
        <taxon>Liliopsida</taxon>
        <taxon>Poales</taxon>
        <taxon>Poaceae</taxon>
        <taxon>BOP clade</taxon>
        <taxon>Oryzoideae</taxon>
        <taxon>Oryzeae</taxon>
        <taxon>Oryzinae</taxon>
        <taxon>Oryza</taxon>
        <taxon>Oryza sativa</taxon>
    </lineage>
</organism>
<dbReference type="Proteomes" id="UP000007015">
    <property type="component" value="Chromosome 12"/>
</dbReference>
<dbReference type="EMBL" id="CM000137">
    <property type="protein sequence ID" value="EEC69213.1"/>
    <property type="molecule type" value="Genomic_DNA"/>
</dbReference>
<accession>B8BPG5</accession>
<feature type="region of interest" description="Disordered" evidence="1">
    <location>
        <begin position="1"/>
        <end position="68"/>
    </location>
</feature>
<keyword evidence="3" id="KW-1185">Reference proteome</keyword>
<dbReference type="HOGENOM" id="CLU_1920555_0_0_1"/>
<feature type="compositionally biased region" description="Polar residues" evidence="1">
    <location>
        <begin position="47"/>
        <end position="56"/>
    </location>
</feature>
<dbReference type="Gramene" id="BGIOSGA037336-TA">
    <property type="protein sequence ID" value="BGIOSGA037336-PA"/>
    <property type="gene ID" value="BGIOSGA037336"/>
</dbReference>
<feature type="compositionally biased region" description="Acidic residues" evidence="1">
    <location>
        <begin position="9"/>
        <end position="43"/>
    </location>
</feature>
<sequence>MEMAAARDDDLDNNPDNDLDDDDDPDDDLDDDGGAPNDLDDDGGAPTTSPTTFSEYTSEDASERRWRSTVGAERASDLASQFWLAKVGQWEELFGQPDGLEREIESLLEHDFDLKLLKFGLESGVRGLLEML</sequence>
<evidence type="ECO:0000313" key="3">
    <source>
        <dbReference type="Proteomes" id="UP000007015"/>
    </source>
</evidence>
<evidence type="ECO:0000256" key="1">
    <source>
        <dbReference type="SAM" id="MobiDB-lite"/>
    </source>
</evidence>
<dbReference type="AlphaFoldDB" id="B8BPG5"/>
<evidence type="ECO:0000313" key="2">
    <source>
        <dbReference type="EMBL" id="EEC69213.1"/>
    </source>
</evidence>
<gene>
    <name evidence="2" type="ORF">OsI_38210</name>
</gene>
<protein>
    <submittedName>
        <fullName evidence="2">Uncharacterized protein</fullName>
    </submittedName>
</protein>
<reference evidence="2 3" key="1">
    <citation type="journal article" date="2005" name="PLoS Biol.">
        <title>The genomes of Oryza sativa: a history of duplications.</title>
        <authorList>
            <person name="Yu J."/>
            <person name="Wang J."/>
            <person name="Lin W."/>
            <person name="Li S."/>
            <person name="Li H."/>
            <person name="Zhou J."/>
            <person name="Ni P."/>
            <person name="Dong W."/>
            <person name="Hu S."/>
            <person name="Zeng C."/>
            <person name="Zhang J."/>
            <person name="Zhang Y."/>
            <person name="Li R."/>
            <person name="Xu Z."/>
            <person name="Li S."/>
            <person name="Li X."/>
            <person name="Zheng H."/>
            <person name="Cong L."/>
            <person name="Lin L."/>
            <person name="Yin J."/>
            <person name="Geng J."/>
            <person name="Li G."/>
            <person name="Shi J."/>
            <person name="Liu J."/>
            <person name="Lv H."/>
            <person name="Li J."/>
            <person name="Wang J."/>
            <person name="Deng Y."/>
            <person name="Ran L."/>
            <person name="Shi X."/>
            <person name="Wang X."/>
            <person name="Wu Q."/>
            <person name="Li C."/>
            <person name="Ren X."/>
            <person name="Wang J."/>
            <person name="Wang X."/>
            <person name="Li D."/>
            <person name="Liu D."/>
            <person name="Zhang X."/>
            <person name="Ji Z."/>
            <person name="Zhao W."/>
            <person name="Sun Y."/>
            <person name="Zhang Z."/>
            <person name="Bao J."/>
            <person name="Han Y."/>
            <person name="Dong L."/>
            <person name="Ji J."/>
            <person name="Chen P."/>
            <person name="Wu S."/>
            <person name="Liu J."/>
            <person name="Xiao Y."/>
            <person name="Bu D."/>
            <person name="Tan J."/>
            <person name="Yang L."/>
            <person name="Ye C."/>
            <person name="Zhang J."/>
            <person name="Xu J."/>
            <person name="Zhou Y."/>
            <person name="Yu Y."/>
            <person name="Zhang B."/>
            <person name="Zhuang S."/>
            <person name="Wei H."/>
            <person name="Liu B."/>
            <person name="Lei M."/>
            <person name="Yu H."/>
            <person name="Li Y."/>
            <person name="Xu H."/>
            <person name="Wei S."/>
            <person name="He X."/>
            <person name="Fang L."/>
            <person name="Zhang Z."/>
            <person name="Zhang Y."/>
            <person name="Huang X."/>
            <person name="Su Z."/>
            <person name="Tong W."/>
            <person name="Li J."/>
            <person name="Tong Z."/>
            <person name="Li S."/>
            <person name="Ye J."/>
            <person name="Wang L."/>
            <person name="Fang L."/>
            <person name="Lei T."/>
            <person name="Chen C."/>
            <person name="Chen H."/>
            <person name="Xu Z."/>
            <person name="Li H."/>
            <person name="Huang H."/>
            <person name="Zhang F."/>
            <person name="Xu H."/>
            <person name="Li N."/>
            <person name="Zhao C."/>
            <person name="Li S."/>
            <person name="Dong L."/>
            <person name="Huang Y."/>
            <person name="Li L."/>
            <person name="Xi Y."/>
            <person name="Qi Q."/>
            <person name="Li W."/>
            <person name="Zhang B."/>
            <person name="Hu W."/>
            <person name="Zhang Y."/>
            <person name="Tian X."/>
            <person name="Jiao Y."/>
            <person name="Liang X."/>
            <person name="Jin J."/>
            <person name="Gao L."/>
            <person name="Zheng W."/>
            <person name="Hao B."/>
            <person name="Liu S."/>
            <person name="Wang W."/>
            <person name="Yuan L."/>
            <person name="Cao M."/>
            <person name="McDermott J."/>
            <person name="Samudrala R."/>
            <person name="Wang J."/>
            <person name="Wong G.K."/>
            <person name="Yang H."/>
        </authorList>
    </citation>
    <scope>NUCLEOTIDE SEQUENCE [LARGE SCALE GENOMIC DNA]</scope>
    <source>
        <strain evidence="3">cv. 93-11</strain>
    </source>
</reference>
<name>B8BPG5_ORYSI</name>